<feature type="compositionally biased region" description="Polar residues" evidence="1">
    <location>
        <begin position="789"/>
        <end position="807"/>
    </location>
</feature>
<dbReference type="EMBL" id="JAGHQL010000036">
    <property type="protein sequence ID" value="KAH0543259.1"/>
    <property type="molecule type" value="Genomic_DNA"/>
</dbReference>
<evidence type="ECO:0000313" key="6">
    <source>
        <dbReference type="Proteomes" id="UP000698800"/>
    </source>
</evidence>
<feature type="domain" description="PH" evidence="4">
    <location>
        <begin position="1848"/>
        <end position="1983"/>
    </location>
</feature>
<feature type="compositionally biased region" description="Polar residues" evidence="1">
    <location>
        <begin position="1325"/>
        <end position="1335"/>
    </location>
</feature>
<feature type="compositionally biased region" description="Basic and acidic residues" evidence="1">
    <location>
        <begin position="534"/>
        <end position="551"/>
    </location>
</feature>
<dbReference type="InterPro" id="IPR056222">
    <property type="entry name" value="PH_23"/>
</dbReference>
<feature type="compositionally biased region" description="Low complexity" evidence="1">
    <location>
        <begin position="1766"/>
        <end position="1775"/>
    </location>
</feature>
<feature type="compositionally biased region" description="Basic and acidic residues" evidence="1">
    <location>
        <begin position="1590"/>
        <end position="1601"/>
    </location>
</feature>
<feature type="region of interest" description="Disordered" evidence="1">
    <location>
        <begin position="1314"/>
        <end position="1807"/>
    </location>
</feature>
<evidence type="ECO:0000313" key="5">
    <source>
        <dbReference type="EMBL" id="KAH0543259.1"/>
    </source>
</evidence>
<dbReference type="Pfam" id="PF24345">
    <property type="entry name" value="PH_24"/>
    <property type="match status" value="1"/>
</dbReference>
<evidence type="ECO:0000259" key="2">
    <source>
        <dbReference type="Pfam" id="PF24340"/>
    </source>
</evidence>
<feature type="compositionally biased region" description="Basic and acidic residues" evidence="1">
    <location>
        <begin position="413"/>
        <end position="431"/>
    </location>
</feature>
<feature type="compositionally biased region" description="Pro residues" evidence="1">
    <location>
        <begin position="1719"/>
        <end position="1728"/>
    </location>
</feature>
<comment type="caution">
    <text evidence="5">The sequence shown here is derived from an EMBL/GenBank/DDBJ whole genome shotgun (WGS) entry which is preliminary data.</text>
</comment>
<feature type="domain" description="DBL homology" evidence="2">
    <location>
        <begin position="943"/>
        <end position="1148"/>
    </location>
</feature>
<reference evidence="5" key="1">
    <citation type="submission" date="2021-03" db="EMBL/GenBank/DDBJ databases">
        <title>Comparative genomics and phylogenomic investigation of the class Geoglossomycetes provide insights into ecological specialization and systematics.</title>
        <authorList>
            <person name="Melie T."/>
            <person name="Pirro S."/>
            <person name="Miller A.N."/>
            <person name="Quandt A."/>
        </authorList>
    </citation>
    <scope>NUCLEOTIDE SEQUENCE</scope>
    <source>
        <strain evidence="5">GBOQ0MN5Z8</strain>
    </source>
</reference>
<feature type="compositionally biased region" description="Basic and acidic residues" evidence="1">
    <location>
        <begin position="339"/>
        <end position="355"/>
    </location>
</feature>
<feature type="region of interest" description="Disordered" evidence="1">
    <location>
        <begin position="766"/>
        <end position="820"/>
    </location>
</feature>
<feature type="compositionally biased region" description="Polar residues" evidence="1">
    <location>
        <begin position="689"/>
        <end position="699"/>
    </location>
</feature>
<dbReference type="Proteomes" id="UP000698800">
    <property type="component" value="Unassembled WGS sequence"/>
</dbReference>
<dbReference type="InterPro" id="IPR056223">
    <property type="entry name" value="PH_24"/>
</dbReference>
<feature type="compositionally biased region" description="Basic and acidic residues" evidence="1">
    <location>
        <begin position="570"/>
        <end position="589"/>
    </location>
</feature>
<feature type="compositionally biased region" description="Basic residues" evidence="1">
    <location>
        <begin position="560"/>
        <end position="569"/>
    </location>
</feature>
<feature type="region of interest" description="Disordered" evidence="1">
    <location>
        <begin position="1154"/>
        <end position="1175"/>
    </location>
</feature>
<feature type="compositionally biased region" description="Low complexity" evidence="1">
    <location>
        <begin position="2060"/>
        <end position="2084"/>
    </location>
</feature>
<sequence>MAPSPTTPQHKSPGQKIDIAPIRTTSFLAAALLGRPITIQRRSSNDLEDRAAVSAEIRREGAKAKRQTLDLGKPLGPYDTNSVRERVRKWQSQGGGVVTQRDVVYPPEATPVVSEVGARTAQGSEDEETDIEVLRKRYRRERRKERMAEEKEQGEPKDEVVTPKKRVVSDGHWRKKSSPPRRVSGKGKQVDRSPGVPPDDGIRVKPIREESERRQRVDDDKASPKASLDNDGIRVYVTKRREGDTRKASKAVADDGGIRVYSARKGEGDGKKVSKTSVDEEGKENQTKRRDGVDRKASKASLDGDGNRVYGAKRQDGDGAGSKYSLDNDGIRVYSTRLRGSDRPKPRRPTEDIRRSPGSRSGGHTDEDSPSPKCSPGKGGRRIYSARRRGSGRPKPRRSTEETRRSPGSRSGGHTDEDSPSPKRSMGKDGVRIYSAGRQGSGRLKPRRSTENIRRSPGSRSGGHTDEDSPSPRHSRGSGGVRTYGSRRRGSGHPKPQRSTEDLRRSPGSRSGGQTDEDRPPQKATPTASRSRRKSNEHVEKTPEMSPREPKTPPAEGKTRRYKSGRQKSRTPEHSPRPRESPAVEERPKPKVQATKISVLKEIYDESKRALRSVRTPEPTPRPPGSRIEAWLSATPDPFVDPPHDPTVPEMPPSEISQPEPLPVVKEEEVDVHMSPSKSRRHRYHDSSIAANTTLSPENTRPKSPAQEILEILESNPQLVSSSELTQRRHHDSPVVADTDLPSERIRSKSPAQEILDIIETAPQLVSPNLKRAGAKRGSPSPTREKRQSSPVNKPSVQEVEGSTSSLAAEPQAGATSPIIDLQSDEFAGLPSTLKKRLSTIASVETLNVRATTPPAEPAVPATSEVTFNGDKQSIRTNHGELHESEAGDAFNTGIPEIPGKKSNLKRRLTTHADLISVLSLPRGGSKSIRSARSIRTNRSRLATATIGDLLRELATDETKYMRELRTLVDGVIPVLLTCALSKSDSAVVAELFNRAADSRKDDSNFTRPIIEMGIALERLKALHKKIPVHDVDELLRWANESQKAYSEYLKAWRLGFQDVVVNLAPGNEGRSAPDEQSVFNGLPRNENGDVIDGDGERVDVAFLLKRPLVRLKYLAKTLKGINYIRPSPGAEEQATRYQNLVIDARRRANEERSRLEDEAAANIDATRTRDPRTLGPLTGVSVDCTRRVRARDIFSMDLQHSSGQRMDCKVEIILRDDAPDRGNGGDLLICEVDGTGRWLLFPPVAFGRVSARNGSLKGEIVIMIRGYHGRGMEWQELLILHNIDEQVGFEWVKMLGLTPVPPEITRRPSFVVKDSRPLHPPSPSFLSDQPQSPGKSRMPNPRDIDVPIGEQARPVSRRMDNSGMAIPTRQRTRSYMEPVEEDVDSTASFAEVDDVDRNHGVPLPSYGRCESASPRSSHRATLETPEKCEPSSPAQDDSPVSPVSREPSGSLRDFSISPPSRKTSRQPEYASEPRYRPPKDLNEAMMMAGGRPPPSTLKRWKAKRHPRYDDDSPPKRRSSRHLDDNPRTPSPITHRSGKEVADRSPSPTTRLPSKKRTPSPAREIPIASSKIRVSRGEEITVSLPTHAPGRVERPSTRDSRLTYGEEEDVISGPRTPAAPKREASSESSEEESPPGGLPITKHRSPSAIPALDLPTIAKTRKADPVTPPRSPSRLSSEAAVLGSPLSSPDRGTSVVSKKSAWEQQPELPVKSELGRGDVPPPPPPHSPSPVQLKGSKTPALGYPSSAQQAGRRRRSSSPLKHEYEPSTASSSVTSESEESPAEEQDGSSFSESSEEEELEDGDAPTPLLPMAALRALGKASPHCSIYSLPNGNFSPTQQTPPARPLKSIKPSKAIASIFAWSEKGSWEPLHPDECSIVINPGLIEAFQMDGAHSRPTSSSDMEYSGDNARQPLVALELTPLVPLRRGTALDISIRSPPIGESKIKFGNNIMFRSRSPEECEALYGAINTSRIHNPKYIALQNAIPQADGLNPFMDRRNSVRAASSIWGWGSNKSSYRATGAIAPSIASSESSIGSFTSAFSALKRFGNGGRLFNISRSTISSRNGSRTGSTATSSSGASSNFGDGTSGGSGGNGTTTPPVVADEDPNKGSPIGLSNTKIRLYCRETASRWRDMGSARLTIMRPSLDNKPGSPHQHHPEEKRILVASKNANSPPLLDVCLGESCFERVARTGIALSVWEERIGEDGEVESVPAARGGVGGKTRVYMIQMKTEAETAYTFSLVGKLRY</sequence>
<feature type="compositionally biased region" description="Basic and acidic residues" evidence="1">
    <location>
        <begin position="1421"/>
        <end position="1430"/>
    </location>
</feature>
<keyword evidence="6" id="KW-1185">Reference proteome</keyword>
<feature type="compositionally biased region" description="Polar residues" evidence="1">
    <location>
        <begin position="1685"/>
        <end position="1697"/>
    </location>
</feature>
<feature type="compositionally biased region" description="Acidic residues" evidence="1">
    <location>
        <begin position="1776"/>
        <end position="1786"/>
    </location>
</feature>
<feature type="compositionally biased region" description="Basic and acidic residues" evidence="1">
    <location>
        <begin position="1508"/>
        <end position="1527"/>
    </location>
</feature>
<feature type="compositionally biased region" description="Basic residues" evidence="1">
    <location>
        <begin position="379"/>
        <end position="397"/>
    </location>
</feature>
<feature type="compositionally biased region" description="Acidic residues" evidence="1">
    <location>
        <begin position="1793"/>
        <end position="1803"/>
    </location>
</feature>
<feature type="region of interest" description="Disordered" evidence="1">
    <location>
        <begin position="110"/>
        <end position="749"/>
    </location>
</feature>
<feature type="compositionally biased region" description="Basic residues" evidence="1">
    <location>
        <begin position="485"/>
        <end position="496"/>
    </location>
</feature>
<feature type="compositionally biased region" description="Basic and acidic residues" evidence="1">
    <location>
        <begin position="1472"/>
        <end position="1483"/>
    </location>
</feature>
<feature type="region of interest" description="Disordered" evidence="1">
    <location>
        <begin position="1067"/>
        <end position="1087"/>
    </location>
</feature>
<name>A0A9P8L5L5_9PEZI</name>
<feature type="domain" description="PH" evidence="3">
    <location>
        <begin position="1162"/>
        <end position="1304"/>
    </location>
</feature>
<feature type="compositionally biased region" description="Basic and acidic residues" evidence="1">
    <location>
        <begin position="200"/>
        <end position="223"/>
    </location>
</feature>
<evidence type="ECO:0000259" key="3">
    <source>
        <dbReference type="Pfam" id="PF24344"/>
    </source>
</evidence>
<feature type="compositionally biased region" description="Gly residues" evidence="1">
    <location>
        <begin position="2085"/>
        <end position="2094"/>
    </location>
</feature>
<dbReference type="Pfam" id="PF24344">
    <property type="entry name" value="PH_23"/>
    <property type="match status" value="1"/>
</dbReference>
<feature type="region of interest" description="Disordered" evidence="1">
    <location>
        <begin position="59"/>
        <end position="84"/>
    </location>
</feature>
<protein>
    <submittedName>
        <fullName evidence="5">Uncharacterized protein</fullName>
    </submittedName>
</protein>
<dbReference type="InterPro" id="IPR056416">
    <property type="entry name" value="DH_2_fung"/>
</dbReference>
<dbReference type="Pfam" id="PF24340">
    <property type="entry name" value="DH_2"/>
    <property type="match status" value="1"/>
</dbReference>
<evidence type="ECO:0000259" key="4">
    <source>
        <dbReference type="Pfam" id="PF24345"/>
    </source>
</evidence>
<feature type="compositionally biased region" description="Polar residues" evidence="1">
    <location>
        <begin position="715"/>
        <end position="725"/>
    </location>
</feature>
<feature type="compositionally biased region" description="Basic and acidic residues" evidence="1">
    <location>
        <begin position="239"/>
        <end position="257"/>
    </location>
</feature>
<dbReference type="OrthoDB" id="5408934at2759"/>
<feature type="compositionally biased region" description="Basic and acidic residues" evidence="1">
    <location>
        <begin position="144"/>
        <end position="172"/>
    </location>
</feature>
<evidence type="ECO:0000256" key="1">
    <source>
        <dbReference type="SAM" id="MobiDB-lite"/>
    </source>
</evidence>
<feature type="compositionally biased region" description="Pro residues" evidence="1">
    <location>
        <begin position="639"/>
        <end position="652"/>
    </location>
</feature>
<accession>A0A9P8L5L5</accession>
<feature type="compositionally biased region" description="Basic and acidic residues" evidence="1">
    <location>
        <begin position="264"/>
        <end position="297"/>
    </location>
</feature>
<proteinExistence type="predicted"/>
<feature type="region of interest" description="Disordered" evidence="1">
    <location>
        <begin position="2060"/>
        <end position="2114"/>
    </location>
</feature>
<organism evidence="5 6">
    <name type="scientific">Glutinoglossum americanum</name>
    <dbReference type="NCBI Taxonomy" id="1670608"/>
    <lineage>
        <taxon>Eukaryota</taxon>
        <taxon>Fungi</taxon>
        <taxon>Dikarya</taxon>
        <taxon>Ascomycota</taxon>
        <taxon>Pezizomycotina</taxon>
        <taxon>Geoglossomycetes</taxon>
        <taxon>Geoglossales</taxon>
        <taxon>Geoglossaceae</taxon>
        <taxon>Glutinoglossum</taxon>
    </lineage>
</organism>
<gene>
    <name evidence="5" type="ORF">FGG08_002423</name>
</gene>
<feature type="compositionally biased region" description="Basic residues" evidence="1">
    <location>
        <begin position="173"/>
        <end position="185"/>
    </location>
</feature>